<accession>A0A369ELD3</accession>
<dbReference type="Proteomes" id="UP000587626">
    <property type="component" value="Unassembled WGS sequence"/>
</dbReference>
<reference evidence="1 6" key="1">
    <citation type="submission" date="2018-08" db="EMBL/GenBank/DDBJ databases">
        <authorList>
            <consortium name="GenomeTrakr network: Whole genome sequencing for foodborne pathogen traceback"/>
        </authorList>
    </citation>
    <scope>NUCLEOTIDE SEQUENCE [LARGE SCALE GENOMIC DNA]</scope>
    <source>
        <strain evidence="1 6">NC_STEC194</strain>
    </source>
</reference>
<comment type="caution">
    <text evidence="1">The sequence shown here is derived from an EMBL/GenBank/DDBJ whole genome shotgun (WGS) entry which is preliminary data.</text>
</comment>
<dbReference type="EMBL" id="VHKY01000002">
    <property type="protein sequence ID" value="TZE50769.1"/>
    <property type="molecule type" value="Genomic_DNA"/>
</dbReference>
<reference evidence="3 5" key="2">
    <citation type="submission" date="2019-06" db="EMBL/GenBank/DDBJ databases">
        <title>The presence and diversity of blaCTX-M among Escherichia coli from urban wastewater and feedlot cattle, in Alberta, Canada.</title>
        <authorList>
            <person name="Cormier A.C."/>
            <person name="Chalmer G."/>
            <person name="Cook S.R."/>
            <person name="Zaheer R."/>
            <person name="Hannon S.J."/>
            <person name="Booker C.W."/>
            <person name="Read R."/>
            <person name="Gow S.P."/>
            <person name="Mcallister T.A."/>
            <person name="Boerlin P."/>
        </authorList>
    </citation>
    <scope>NUCLEOTIDE SEQUENCE [LARGE SCALE GENOMIC DNA]</scope>
    <source>
        <strain evidence="3 5">347</strain>
    </source>
</reference>
<reference evidence="2 4" key="3">
    <citation type="submission" date="2020-06" db="EMBL/GenBank/DDBJ databases">
        <title>Genomic analysis of Escherichia coli Ec98 resistant to antibiotic.</title>
        <authorList>
            <person name="Campos L."/>
        </authorList>
    </citation>
    <scope>NUCLEOTIDE SEQUENCE [LARGE SCALE GENOMIC DNA]</scope>
    <source>
        <strain evidence="2 4">UFU_EC98</strain>
    </source>
</reference>
<evidence type="ECO:0000313" key="3">
    <source>
        <dbReference type="EMBL" id="TZE50769.1"/>
    </source>
</evidence>
<dbReference type="EMBL" id="JACCJF010000040">
    <property type="protein sequence ID" value="MBZ4695792.1"/>
    <property type="molecule type" value="Genomic_DNA"/>
</dbReference>
<dbReference type="AlphaFoldDB" id="A0A369ELD3"/>
<evidence type="ECO:0000313" key="2">
    <source>
        <dbReference type="EMBL" id="MBZ4695792.1"/>
    </source>
</evidence>
<dbReference type="RefSeq" id="WP_001605868.1">
    <property type="nucleotide sequence ID" value="NZ_AP026907.1"/>
</dbReference>
<dbReference type="EMBL" id="AATLXB010000057">
    <property type="protein sequence ID" value="EFM7862526.1"/>
    <property type="molecule type" value="Genomic_DNA"/>
</dbReference>
<sequence length="160" mass="18160">MGTQPGNAPKKIYFRKVELANKFASSSDTFGFDAEVQESYVDDLVDLQILMENQGYIEIYDPQIHGYTARYPLAKDSNSVPGSSPDYTGLYHVRLQSNGDVDPLVIVTFHGMIVDQEHYEKAVIETMITHDVMFGRRGCKYPSRVKSQRRFVRSTLDSPD</sequence>
<evidence type="ECO:0000313" key="4">
    <source>
        <dbReference type="Proteomes" id="UP000225264"/>
    </source>
</evidence>
<gene>
    <name evidence="1" type="ORF">B6R15_003832</name>
    <name evidence="2" type="ORF">CQ842_22615</name>
    <name evidence="3" type="ORF">FKO60_04890</name>
</gene>
<name>A0A369ELD3_ECOLX</name>
<evidence type="ECO:0000313" key="5">
    <source>
        <dbReference type="Proteomes" id="UP000324120"/>
    </source>
</evidence>
<organism evidence="1 6">
    <name type="scientific">Escherichia coli</name>
    <dbReference type="NCBI Taxonomy" id="562"/>
    <lineage>
        <taxon>Bacteria</taxon>
        <taxon>Pseudomonadati</taxon>
        <taxon>Pseudomonadota</taxon>
        <taxon>Gammaproteobacteria</taxon>
        <taxon>Enterobacterales</taxon>
        <taxon>Enterobacteriaceae</taxon>
        <taxon>Escherichia</taxon>
    </lineage>
</organism>
<proteinExistence type="predicted"/>
<evidence type="ECO:0000313" key="6">
    <source>
        <dbReference type="Proteomes" id="UP000587626"/>
    </source>
</evidence>
<protein>
    <submittedName>
        <fullName evidence="1">Uncharacterized protein</fullName>
    </submittedName>
</protein>
<dbReference type="Proteomes" id="UP000324120">
    <property type="component" value="Unassembled WGS sequence"/>
</dbReference>
<evidence type="ECO:0000313" key="1">
    <source>
        <dbReference type="EMBL" id="EFM7862526.1"/>
    </source>
</evidence>
<dbReference type="Proteomes" id="UP000225264">
    <property type="component" value="Unassembled WGS sequence"/>
</dbReference>